<evidence type="ECO:0000259" key="2">
    <source>
        <dbReference type="Pfam" id="PF09350"/>
    </source>
</evidence>
<keyword evidence="4" id="KW-1185">Reference proteome</keyword>
<feature type="region of interest" description="Disordered" evidence="1">
    <location>
        <begin position="13"/>
        <end position="34"/>
    </location>
</feature>
<name>A0A1I3UUB2_9HYPH</name>
<feature type="domain" description="DnaJ homologue subfamily C member 28 conserved" evidence="2">
    <location>
        <begin position="6"/>
        <end position="71"/>
    </location>
</feature>
<proteinExistence type="predicted"/>
<evidence type="ECO:0000256" key="1">
    <source>
        <dbReference type="SAM" id="MobiDB-lite"/>
    </source>
</evidence>
<accession>A0A1I3UUB2</accession>
<protein>
    <recommendedName>
        <fullName evidence="2">DnaJ homologue subfamily C member 28 conserved domain-containing protein</fullName>
    </recommendedName>
</protein>
<dbReference type="EMBL" id="FOSK01000001">
    <property type="protein sequence ID" value="SFJ86540.1"/>
    <property type="molecule type" value="Genomic_DNA"/>
</dbReference>
<dbReference type="Pfam" id="PF09350">
    <property type="entry name" value="DJC28_CD"/>
    <property type="match status" value="1"/>
</dbReference>
<gene>
    <name evidence="3" type="ORF">SAMN04488518_10135</name>
</gene>
<dbReference type="Proteomes" id="UP000199598">
    <property type="component" value="Unassembled WGS sequence"/>
</dbReference>
<dbReference type="InterPro" id="IPR018961">
    <property type="entry name" value="DnaJ_homolog_subfam-C_membr-28"/>
</dbReference>
<organism evidence="3 4">
    <name type="scientific">Pseudovibrio ascidiaceicola</name>
    <dbReference type="NCBI Taxonomy" id="285279"/>
    <lineage>
        <taxon>Bacteria</taxon>
        <taxon>Pseudomonadati</taxon>
        <taxon>Pseudomonadota</taxon>
        <taxon>Alphaproteobacteria</taxon>
        <taxon>Hyphomicrobiales</taxon>
        <taxon>Stappiaceae</taxon>
        <taxon>Pseudovibrio</taxon>
    </lineage>
</organism>
<reference evidence="3 4" key="1">
    <citation type="submission" date="2016-10" db="EMBL/GenBank/DDBJ databases">
        <authorList>
            <person name="Varghese N."/>
            <person name="Submissions S."/>
        </authorList>
    </citation>
    <scope>NUCLEOTIDE SEQUENCE [LARGE SCALE GENOMIC DNA]</scope>
    <source>
        <strain evidence="3 4">DSM 16392</strain>
    </source>
</reference>
<comment type="caution">
    <text evidence="3">The sequence shown here is derived from an EMBL/GenBank/DDBJ whole genome shotgun (WGS) entry which is preliminary data.</text>
</comment>
<evidence type="ECO:0000313" key="3">
    <source>
        <dbReference type="EMBL" id="SFJ86540.1"/>
    </source>
</evidence>
<dbReference type="RefSeq" id="WP_208985429.1">
    <property type="nucleotide sequence ID" value="NZ_JBOCEA010000001.1"/>
</dbReference>
<sequence>MGMDRLIEQQIRRSQMNGSMDRLEGAGKPIPRRSGTNFAQSAQMSVVNGAGGSIQGELKLRREISTLEDQLKAATKTDERFEIRKTLMDKRLELSVYEEARRK</sequence>
<evidence type="ECO:0000313" key="4">
    <source>
        <dbReference type="Proteomes" id="UP000199598"/>
    </source>
</evidence>